<protein>
    <submittedName>
        <fullName evidence="12">Homeobox domain-containing protein</fullName>
    </submittedName>
</protein>
<sequence length="346" mass="38910">MDLDATRRQTSTSTFTSTNTHIVNSPSTATIPVDCPAANTNSNNSTTTIFGTPSAASSNLTAATATLNHVTNFCPTLPNPSSSIFSTVVRSDAFHLPETHSSNFFVVEKSVKAEFANGTQSSENEPRADVSPDVCMVNNQRPRRQRTHFTSHQLTELENWFSRNRYPDMATREEIALWISLTEPRVRVCFFTHCFTVWFKNRRAKWRKRERHLLTPEFKTFQSSPCFTQTLLPTHSQFDDVYGSASWQNYPNRQTNSAFGWSLKPQIQLQTPLQPAFTQFMSPPPTNSVQVSRFSSGPSAFYETTPTFAGHKDDKLKMEAQCYSASNYASNICVTQSGFTLPSYQS</sequence>
<dbReference type="SUPFAM" id="SSF46689">
    <property type="entry name" value="Homeodomain-like"/>
    <property type="match status" value="1"/>
</dbReference>
<evidence type="ECO:0000259" key="10">
    <source>
        <dbReference type="PROSITE" id="PS50071"/>
    </source>
</evidence>
<dbReference type="InterPro" id="IPR001356">
    <property type="entry name" value="HD"/>
</dbReference>
<evidence type="ECO:0000256" key="2">
    <source>
        <dbReference type="ARBA" id="ARBA00006503"/>
    </source>
</evidence>
<dbReference type="STRING" id="451379.A0A158R545"/>
<name>A0A158R545_9BILA</name>
<keyword evidence="6 7" id="KW-0539">Nucleus</keyword>
<dbReference type="GO" id="GO:0000981">
    <property type="term" value="F:DNA-binding transcription factor activity, RNA polymerase II-specific"/>
    <property type="evidence" value="ECO:0007669"/>
    <property type="project" value="TreeGrafter"/>
</dbReference>
<evidence type="ECO:0000313" key="11">
    <source>
        <dbReference type="Proteomes" id="UP000046393"/>
    </source>
</evidence>
<feature type="domain" description="Homeobox" evidence="10">
    <location>
        <begin position="140"/>
        <end position="209"/>
    </location>
</feature>
<keyword evidence="3" id="KW-0217">Developmental protein</keyword>
<dbReference type="Pfam" id="PF00046">
    <property type="entry name" value="Homeodomain"/>
    <property type="match status" value="1"/>
</dbReference>
<evidence type="ECO:0000256" key="9">
    <source>
        <dbReference type="SAM" id="MobiDB-lite"/>
    </source>
</evidence>
<evidence type="ECO:0000256" key="8">
    <source>
        <dbReference type="RuleBase" id="RU000682"/>
    </source>
</evidence>
<keyword evidence="5 7" id="KW-0371">Homeobox</keyword>
<dbReference type="SMART" id="SM00389">
    <property type="entry name" value="HOX"/>
    <property type="match status" value="1"/>
</dbReference>
<keyword evidence="11" id="KW-1185">Reference proteome</keyword>
<dbReference type="PANTHER" id="PTHR45882:SF3">
    <property type="entry name" value="PITUITARY HOMEOBOX HOMOLOG PTX1"/>
    <property type="match status" value="1"/>
</dbReference>
<evidence type="ECO:0000256" key="5">
    <source>
        <dbReference type="ARBA" id="ARBA00023155"/>
    </source>
</evidence>
<dbReference type="GO" id="GO:0009653">
    <property type="term" value="P:anatomical structure morphogenesis"/>
    <property type="evidence" value="ECO:0007669"/>
    <property type="project" value="TreeGrafter"/>
</dbReference>
<dbReference type="PANTHER" id="PTHR45882">
    <property type="entry name" value="PITUITARY HOMEOBOX HOMOLOG PTX1"/>
    <property type="match status" value="1"/>
</dbReference>
<dbReference type="CDD" id="cd00086">
    <property type="entry name" value="homeodomain"/>
    <property type="match status" value="1"/>
</dbReference>
<feature type="DNA-binding region" description="Homeobox" evidence="7">
    <location>
        <begin position="142"/>
        <end position="210"/>
    </location>
</feature>
<dbReference type="Gene3D" id="1.10.10.60">
    <property type="entry name" value="Homeodomain-like"/>
    <property type="match status" value="1"/>
</dbReference>
<proteinExistence type="inferred from homology"/>
<dbReference type="GO" id="GO:0000978">
    <property type="term" value="F:RNA polymerase II cis-regulatory region sequence-specific DNA binding"/>
    <property type="evidence" value="ECO:0007669"/>
    <property type="project" value="TreeGrafter"/>
</dbReference>
<comment type="similarity">
    <text evidence="2">Belongs to the paired homeobox family. Bicoid subfamily.</text>
</comment>
<evidence type="ECO:0000256" key="1">
    <source>
        <dbReference type="ARBA" id="ARBA00004123"/>
    </source>
</evidence>
<dbReference type="GO" id="GO:0030182">
    <property type="term" value="P:neuron differentiation"/>
    <property type="evidence" value="ECO:0007669"/>
    <property type="project" value="UniProtKB-ARBA"/>
</dbReference>
<evidence type="ECO:0000256" key="7">
    <source>
        <dbReference type="PROSITE-ProRule" id="PRU00108"/>
    </source>
</evidence>
<dbReference type="AlphaFoldDB" id="A0A158R545"/>
<evidence type="ECO:0000256" key="4">
    <source>
        <dbReference type="ARBA" id="ARBA00023125"/>
    </source>
</evidence>
<dbReference type="WBParaSite" id="SMUV_0000543301-mRNA-1">
    <property type="protein sequence ID" value="SMUV_0000543301-mRNA-1"/>
    <property type="gene ID" value="SMUV_0000543301"/>
</dbReference>
<dbReference type="FunFam" id="1.10.10.60:FF:000679">
    <property type="entry name" value="Homeobox protein aristaless"/>
    <property type="match status" value="1"/>
</dbReference>
<reference evidence="12" key="1">
    <citation type="submission" date="2016-04" db="UniProtKB">
        <authorList>
            <consortium name="WormBaseParasite"/>
        </authorList>
    </citation>
    <scope>IDENTIFICATION</scope>
</reference>
<dbReference type="InterPro" id="IPR009057">
    <property type="entry name" value="Homeodomain-like_sf"/>
</dbReference>
<organism evidence="11 12">
    <name type="scientific">Syphacia muris</name>
    <dbReference type="NCBI Taxonomy" id="451379"/>
    <lineage>
        <taxon>Eukaryota</taxon>
        <taxon>Metazoa</taxon>
        <taxon>Ecdysozoa</taxon>
        <taxon>Nematoda</taxon>
        <taxon>Chromadorea</taxon>
        <taxon>Rhabditida</taxon>
        <taxon>Spirurina</taxon>
        <taxon>Oxyuridomorpha</taxon>
        <taxon>Oxyuroidea</taxon>
        <taxon>Oxyuridae</taxon>
        <taxon>Syphacia</taxon>
    </lineage>
</organism>
<evidence type="ECO:0000313" key="12">
    <source>
        <dbReference type="WBParaSite" id="SMUV_0000543301-mRNA-1"/>
    </source>
</evidence>
<feature type="region of interest" description="Disordered" evidence="9">
    <location>
        <begin position="1"/>
        <end position="27"/>
    </location>
</feature>
<dbReference type="PROSITE" id="PS50071">
    <property type="entry name" value="HOMEOBOX_2"/>
    <property type="match status" value="1"/>
</dbReference>
<keyword evidence="4 7" id="KW-0238">DNA-binding</keyword>
<comment type="subcellular location">
    <subcellularLocation>
        <location evidence="1 7 8">Nucleus</location>
    </subcellularLocation>
</comment>
<accession>A0A158R545</accession>
<evidence type="ECO:0000256" key="6">
    <source>
        <dbReference type="ARBA" id="ARBA00023242"/>
    </source>
</evidence>
<evidence type="ECO:0000256" key="3">
    <source>
        <dbReference type="ARBA" id="ARBA00022473"/>
    </source>
</evidence>
<dbReference type="Proteomes" id="UP000046393">
    <property type="component" value="Unplaced"/>
</dbReference>
<feature type="compositionally biased region" description="Low complexity" evidence="9">
    <location>
        <begin position="10"/>
        <end position="20"/>
    </location>
</feature>
<dbReference type="GO" id="GO:0005634">
    <property type="term" value="C:nucleus"/>
    <property type="evidence" value="ECO:0007669"/>
    <property type="project" value="UniProtKB-SubCell"/>
</dbReference>